<name>A0A3Q0FDQ3_VIGRR</name>
<keyword evidence="2" id="KW-1185">Reference proteome</keyword>
<evidence type="ECO:0000313" key="2">
    <source>
        <dbReference type="Proteomes" id="UP000087766"/>
    </source>
</evidence>
<evidence type="ECO:0000313" key="3">
    <source>
        <dbReference type="RefSeq" id="XP_022640749.1"/>
    </source>
</evidence>
<dbReference type="Pfam" id="PF10536">
    <property type="entry name" value="PMD"/>
    <property type="match status" value="1"/>
</dbReference>
<dbReference type="InterPro" id="IPR019557">
    <property type="entry name" value="AminoTfrase-like_pln_mobile"/>
</dbReference>
<proteinExistence type="predicted"/>
<dbReference type="RefSeq" id="XP_022640749.1">
    <property type="nucleotide sequence ID" value="XM_022785028.1"/>
</dbReference>
<feature type="domain" description="Aminotransferase-like plant mobile" evidence="1">
    <location>
        <begin position="49"/>
        <end position="231"/>
    </location>
</feature>
<accession>A0A3Q0FDQ3</accession>
<reference evidence="3" key="2">
    <citation type="submission" date="2025-08" db="UniProtKB">
        <authorList>
            <consortium name="RefSeq"/>
        </authorList>
    </citation>
    <scope>IDENTIFICATION</scope>
    <source>
        <tissue evidence="3">Leaf</tissue>
    </source>
</reference>
<protein>
    <submittedName>
        <fullName evidence="3">Uncharacterized protein LOC111242332 isoform X1</fullName>
    </submittedName>
</protein>
<evidence type="ECO:0000259" key="1">
    <source>
        <dbReference type="Pfam" id="PF10536"/>
    </source>
</evidence>
<dbReference type="STRING" id="3916.A0A3Q0FDQ3"/>
<dbReference type="AlphaFoldDB" id="A0A3Q0FDQ3"/>
<dbReference type="GeneID" id="111242332"/>
<gene>
    <name evidence="3" type="primary">LOC111242332</name>
</gene>
<reference evidence="2" key="1">
    <citation type="journal article" date="2014" name="Nat. Commun.">
        <title>Genome sequence of mungbean and insights into evolution within Vigna species.</title>
        <authorList>
            <person name="Kang Y.J."/>
            <person name="Kim S.K."/>
            <person name="Kim M.Y."/>
            <person name="Lestari P."/>
            <person name="Kim K.H."/>
            <person name="Ha B.K."/>
            <person name="Jun T.H."/>
            <person name="Hwang W.J."/>
            <person name="Lee T."/>
            <person name="Lee J."/>
            <person name="Shim S."/>
            <person name="Yoon M.Y."/>
            <person name="Jang Y.E."/>
            <person name="Han K.S."/>
            <person name="Taeprayoon P."/>
            <person name="Yoon N."/>
            <person name="Somta P."/>
            <person name="Tanya P."/>
            <person name="Kim K.S."/>
            <person name="Gwag J.G."/>
            <person name="Moon J.K."/>
            <person name="Lee Y.H."/>
            <person name="Park B.S."/>
            <person name="Bombarely A."/>
            <person name="Doyle J.J."/>
            <person name="Jackson S.A."/>
            <person name="Schafleitner R."/>
            <person name="Srinives P."/>
            <person name="Varshney R.K."/>
            <person name="Lee S.H."/>
        </authorList>
    </citation>
    <scope>NUCLEOTIDE SEQUENCE [LARGE SCALE GENOMIC DNA]</scope>
    <source>
        <strain evidence="2">cv. VC1973A</strain>
    </source>
</reference>
<sequence>MCVQLTVRHSVSTKFISSLNKRLSKEQRSLIVGPPFGWFLDLTGNVKVGRKMLSELVFKWVDSSSGFLIADKVVPMNEKDFSLGLSLSLDGKEIDLKLEMGCSRCVKYIGNKTRNLTLLYKCLMKKGKSIPCAPFCSLYILVGICEILIPQHNGKVFPILFEIVDNLNDLGKYCWASLVYRCLVRGLNKTSDALKKGKATTNVYVDGCIYMLQVWFFEKLIPPKGAIEKKSKNIALDEFEIGREPSNKSFGN</sequence>
<dbReference type="OrthoDB" id="1417722at2759"/>
<dbReference type="KEGG" id="vra:111242332"/>
<dbReference type="Proteomes" id="UP000087766">
    <property type="component" value="Chromosome 8"/>
</dbReference>
<organism evidence="2 3">
    <name type="scientific">Vigna radiata var. radiata</name>
    <name type="common">Mung bean</name>
    <name type="synonym">Phaseolus aureus</name>
    <dbReference type="NCBI Taxonomy" id="3916"/>
    <lineage>
        <taxon>Eukaryota</taxon>
        <taxon>Viridiplantae</taxon>
        <taxon>Streptophyta</taxon>
        <taxon>Embryophyta</taxon>
        <taxon>Tracheophyta</taxon>
        <taxon>Spermatophyta</taxon>
        <taxon>Magnoliopsida</taxon>
        <taxon>eudicotyledons</taxon>
        <taxon>Gunneridae</taxon>
        <taxon>Pentapetalae</taxon>
        <taxon>rosids</taxon>
        <taxon>fabids</taxon>
        <taxon>Fabales</taxon>
        <taxon>Fabaceae</taxon>
        <taxon>Papilionoideae</taxon>
        <taxon>50 kb inversion clade</taxon>
        <taxon>NPAAA clade</taxon>
        <taxon>indigoferoid/millettioid clade</taxon>
        <taxon>Phaseoleae</taxon>
        <taxon>Vigna</taxon>
    </lineage>
</organism>